<dbReference type="EMBL" id="JBHSAB010000001">
    <property type="protein sequence ID" value="MFC3907950.1"/>
    <property type="molecule type" value="Genomic_DNA"/>
</dbReference>
<keyword evidence="3" id="KW-0574">Periplasm</keyword>
<evidence type="ECO:0000259" key="5">
    <source>
        <dbReference type="Pfam" id="PF07940"/>
    </source>
</evidence>
<dbReference type="Pfam" id="PF16889">
    <property type="entry name" value="Hepar_II_III_N"/>
    <property type="match status" value="1"/>
</dbReference>
<evidence type="ECO:0000259" key="6">
    <source>
        <dbReference type="Pfam" id="PF16889"/>
    </source>
</evidence>
<dbReference type="InterPro" id="IPR012480">
    <property type="entry name" value="Hepar_II_III_C"/>
</dbReference>
<dbReference type="PANTHER" id="PTHR39210">
    <property type="entry name" value="HEPARIN-SULFATE LYASE"/>
    <property type="match status" value="1"/>
</dbReference>
<dbReference type="SUPFAM" id="SSF48230">
    <property type="entry name" value="Chondroitin AC/alginate lyase"/>
    <property type="match status" value="1"/>
</dbReference>
<evidence type="ECO:0000256" key="4">
    <source>
        <dbReference type="ARBA" id="ARBA00023239"/>
    </source>
</evidence>
<dbReference type="PANTHER" id="PTHR39210:SF1">
    <property type="entry name" value="HEPARIN-SULFATE LYASE"/>
    <property type="match status" value="1"/>
</dbReference>
<dbReference type="Gene3D" id="1.50.10.100">
    <property type="entry name" value="Chondroitin AC/alginate lyase"/>
    <property type="match status" value="1"/>
</dbReference>
<evidence type="ECO:0000256" key="1">
    <source>
        <dbReference type="ARBA" id="ARBA00004418"/>
    </source>
</evidence>
<reference evidence="8" key="1">
    <citation type="journal article" date="2019" name="Int. J. Syst. Evol. Microbiol.">
        <title>The Global Catalogue of Microorganisms (GCM) 10K type strain sequencing project: providing services to taxonomists for standard genome sequencing and annotation.</title>
        <authorList>
            <consortium name="The Broad Institute Genomics Platform"/>
            <consortium name="The Broad Institute Genome Sequencing Center for Infectious Disease"/>
            <person name="Wu L."/>
            <person name="Ma J."/>
        </authorList>
    </citation>
    <scope>NUCLEOTIDE SEQUENCE [LARGE SCALE GENOMIC DNA]</scope>
    <source>
        <strain evidence="8">CCUG 59858</strain>
    </source>
</reference>
<evidence type="ECO:0000256" key="3">
    <source>
        <dbReference type="ARBA" id="ARBA00022764"/>
    </source>
</evidence>
<accession>A0ABV8CCE4</accession>
<sequence length="548" mass="63183">MKLNRLSKYFHTARYLRWEQFYFRAYKAFCPIRLNIGKSLARRHWTHHWNAPVYKTQSLFENQKCSFLNHESVIDKASSWNDSSQDKLWLYNLHYFDDLDSLGAENRVELAISWILQWINQNPPASGNGWEPYPTSLRIVNWVKWLSKNTCSSPVIDESLALQARVLEQKLEYHLLANHLFVNAQALIFAGCWLSSKDADRWLKKGIRLFVREVKEQFLPDGAHFELSPMYHANLLLNVLDVINLAYCSQNNFLLSKVEQLKAVVKKGIGWLELMMHPDDRISFFNDAAFSNAPELALIKEYAALLAIDVPAIFKEPNELSYVHMPDSGYIRFQSDTAVAILDVGCVGPDYQPGHAHADTLSFELSVGKQRVFVNTGTSQYGLGVERDWQRSTSAHNTVAINNLNSSEIWGGFRVARRARPFDLNIVQEPQAIHVACSHNGYMRLKNKIVHRREWLFSNNKLKIDDKVNAPTCIATAFFHLHPDLQIEQLNNKSLQIVSDKVKVKMTFSDSEICLEEGYWCPEFGVKINNKLVKVNFSSHLETNIEWY</sequence>
<proteinExistence type="predicted"/>
<dbReference type="Pfam" id="PF07940">
    <property type="entry name" value="Hepar_II_III_C"/>
    <property type="match status" value="1"/>
</dbReference>
<evidence type="ECO:0000313" key="8">
    <source>
        <dbReference type="Proteomes" id="UP001595758"/>
    </source>
</evidence>
<gene>
    <name evidence="7" type="ORF">ACFORL_02495</name>
</gene>
<organism evidence="7 8">
    <name type="scientific">Legionella dresdenensis</name>
    <dbReference type="NCBI Taxonomy" id="450200"/>
    <lineage>
        <taxon>Bacteria</taxon>
        <taxon>Pseudomonadati</taxon>
        <taxon>Pseudomonadota</taxon>
        <taxon>Gammaproteobacteria</taxon>
        <taxon>Legionellales</taxon>
        <taxon>Legionellaceae</taxon>
        <taxon>Legionella</taxon>
    </lineage>
</organism>
<evidence type="ECO:0000313" key="7">
    <source>
        <dbReference type="EMBL" id="MFC3907950.1"/>
    </source>
</evidence>
<dbReference type="Proteomes" id="UP001595758">
    <property type="component" value="Unassembled WGS sequence"/>
</dbReference>
<protein>
    <submittedName>
        <fullName evidence="7">Heparinase II/III family protein</fullName>
    </submittedName>
</protein>
<dbReference type="RefSeq" id="WP_382340752.1">
    <property type="nucleotide sequence ID" value="NZ_JBHSAB010000001.1"/>
</dbReference>
<keyword evidence="8" id="KW-1185">Reference proteome</keyword>
<feature type="domain" description="Heparin-sulfate lyase N-terminal" evidence="6">
    <location>
        <begin position="110"/>
        <end position="292"/>
    </location>
</feature>
<name>A0ABV8CCE4_9GAMM</name>
<comment type="subcellular location">
    <subcellularLocation>
        <location evidence="1">Periplasm</location>
    </subcellularLocation>
</comment>
<feature type="domain" description="Heparinase II/III-like C-terminal" evidence="5">
    <location>
        <begin position="323"/>
        <end position="547"/>
    </location>
</feature>
<dbReference type="InterPro" id="IPR031680">
    <property type="entry name" value="Hepar_II_III_N"/>
</dbReference>
<evidence type="ECO:0000256" key="2">
    <source>
        <dbReference type="ARBA" id="ARBA00022729"/>
    </source>
</evidence>
<dbReference type="Gene3D" id="2.70.98.70">
    <property type="match status" value="1"/>
</dbReference>
<dbReference type="InterPro" id="IPR008929">
    <property type="entry name" value="Chondroitin_lyas"/>
</dbReference>
<keyword evidence="4" id="KW-0456">Lyase</keyword>
<keyword evidence="2" id="KW-0732">Signal</keyword>
<comment type="caution">
    <text evidence="7">The sequence shown here is derived from an EMBL/GenBank/DDBJ whole genome shotgun (WGS) entry which is preliminary data.</text>
</comment>